<gene>
    <name evidence="4" type="ORF">VTK73DRAFT_4421</name>
</gene>
<dbReference type="PANTHER" id="PTHR46494">
    <property type="entry name" value="CORA FAMILY METAL ION TRANSPORTER (EUROFUNG)"/>
    <property type="match status" value="1"/>
</dbReference>
<keyword evidence="3" id="KW-1133">Transmembrane helix</keyword>
<keyword evidence="5" id="KW-1185">Reference proteome</keyword>
<evidence type="ECO:0000313" key="4">
    <source>
        <dbReference type="EMBL" id="KAL1866982.1"/>
    </source>
</evidence>
<proteinExistence type="predicted"/>
<evidence type="ECO:0008006" key="6">
    <source>
        <dbReference type="Google" id="ProtNLM"/>
    </source>
</evidence>
<organism evidence="4 5">
    <name type="scientific">Phialemonium thermophilum</name>
    <dbReference type="NCBI Taxonomy" id="223376"/>
    <lineage>
        <taxon>Eukaryota</taxon>
        <taxon>Fungi</taxon>
        <taxon>Dikarya</taxon>
        <taxon>Ascomycota</taxon>
        <taxon>Pezizomycotina</taxon>
        <taxon>Sordariomycetes</taxon>
        <taxon>Sordariomycetidae</taxon>
        <taxon>Cephalothecales</taxon>
        <taxon>Cephalothecaceae</taxon>
        <taxon>Phialemonium</taxon>
    </lineage>
</organism>
<protein>
    <recommendedName>
        <fullName evidence="6">ADP-ribosylation factor</fullName>
    </recommendedName>
</protein>
<name>A0ABR3WU34_9PEZI</name>
<dbReference type="InterPro" id="IPR002523">
    <property type="entry name" value="MgTranspt_CorA/ZnTranspt_ZntB"/>
</dbReference>
<dbReference type="PANTHER" id="PTHR46494:SF1">
    <property type="entry name" value="CORA FAMILY METAL ION TRANSPORTER (EUROFUNG)"/>
    <property type="match status" value="1"/>
</dbReference>
<evidence type="ECO:0000313" key="5">
    <source>
        <dbReference type="Proteomes" id="UP001586593"/>
    </source>
</evidence>
<accession>A0ABR3WU34</accession>
<comment type="subcellular location">
    <subcellularLocation>
        <location evidence="1">Cell membrane</location>
        <topology evidence="1">Multi-pass membrane protein</topology>
    </subcellularLocation>
</comment>
<dbReference type="Pfam" id="PF01544">
    <property type="entry name" value="CorA"/>
    <property type="match status" value="1"/>
</dbReference>
<evidence type="ECO:0000256" key="1">
    <source>
        <dbReference type="ARBA" id="ARBA00004651"/>
    </source>
</evidence>
<sequence>MPHPEPRPRESLFRKFRDFDDLDEYQRVLRACHDLGSSNFVVQFGAKHARTATDLDASEIKAFLALPSTDDYPIRWINFWNTTKQKDAIGCVGEHFGFTGRLRASITNWDRYKPMLKARPPKEKRLPDPFSKEAAATEKDLEQGPPGGTSEDSLHPLNPAETMYFRLVQSSMNYTSIDQGQRFTCIGANWLHNRPDLGLDMDPSAPLVPPRHWAWLVLGMSGDRTDTVISIHEAPNFETPPRSMPEKDRDEWRARELRSMRQNTVRVLTQLSRIGIDQHKDSAALSLKAIREPLWLVQQQQPAPGSRRSSTYVAEGRVAEVGASNLFYYLFEDDLAAGAVLLRSEMRLRDLTKRVLRSSHLKENKTADTKIIPELHKFGQDLRLMQHLFESYKILVQTILDPDSGDAETVERVKIEQQARDRFRRLRSRLQLILLDKIKECLDEKTELSSTFFNLTAQKDSEATARLTRSATVLAKLSVLFLPVSFMTSYFSVAIPDMLSSYTSRTYWGAFGVVLGISIVCLFFFSRVLMAVTERLENVSEPIERWVAQTICVGRRRRKEKLEGEEEGE</sequence>
<dbReference type="Proteomes" id="UP001586593">
    <property type="component" value="Unassembled WGS sequence"/>
</dbReference>
<feature type="region of interest" description="Disordered" evidence="2">
    <location>
        <begin position="134"/>
        <end position="157"/>
    </location>
</feature>
<dbReference type="EMBL" id="JAZHXJ010000251">
    <property type="protein sequence ID" value="KAL1866982.1"/>
    <property type="molecule type" value="Genomic_DNA"/>
</dbReference>
<evidence type="ECO:0000256" key="3">
    <source>
        <dbReference type="SAM" id="Phobius"/>
    </source>
</evidence>
<feature type="transmembrane region" description="Helical" evidence="3">
    <location>
        <begin position="507"/>
        <end position="525"/>
    </location>
</feature>
<reference evidence="4 5" key="1">
    <citation type="journal article" date="2024" name="Commun. Biol.">
        <title>Comparative genomic analysis of thermophilic fungi reveals convergent evolutionary adaptations and gene losses.</title>
        <authorList>
            <person name="Steindorff A.S."/>
            <person name="Aguilar-Pontes M.V."/>
            <person name="Robinson A.J."/>
            <person name="Andreopoulos B."/>
            <person name="LaButti K."/>
            <person name="Kuo A."/>
            <person name="Mondo S."/>
            <person name="Riley R."/>
            <person name="Otillar R."/>
            <person name="Haridas S."/>
            <person name="Lipzen A."/>
            <person name="Grimwood J."/>
            <person name="Schmutz J."/>
            <person name="Clum A."/>
            <person name="Reid I.D."/>
            <person name="Moisan M.C."/>
            <person name="Butler G."/>
            <person name="Nguyen T.T.M."/>
            <person name="Dewar K."/>
            <person name="Conant G."/>
            <person name="Drula E."/>
            <person name="Henrissat B."/>
            <person name="Hansel C."/>
            <person name="Singer S."/>
            <person name="Hutchinson M.I."/>
            <person name="de Vries R.P."/>
            <person name="Natvig D.O."/>
            <person name="Powell A.J."/>
            <person name="Tsang A."/>
            <person name="Grigoriev I.V."/>
        </authorList>
    </citation>
    <scope>NUCLEOTIDE SEQUENCE [LARGE SCALE GENOMIC DNA]</scope>
    <source>
        <strain evidence="4 5">ATCC 24622</strain>
    </source>
</reference>
<dbReference type="Gene3D" id="1.20.58.340">
    <property type="entry name" value="Magnesium transport protein CorA, transmembrane region"/>
    <property type="match status" value="1"/>
</dbReference>
<comment type="caution">
    <text evidence="4">The sequence shown here is derived from an EMBL/GenBank/DDBJ whole genome shotgun (WGS) entry which is preliminary data.</text>
</comment>
<keyword evidence="3" id="KW-0472">Membrane</keyword>
<evidence type="ECO:0000256" key="2">
    <source>
        <dbReference type="SAM" id="MobiDB-lite"/>
    </source>
</evidence>
<keyword evidence="3" id="KW-0812">Transmembrane</keyword>